<reference evidence="1 2" key="1">
    <citation type="journal article" date="2008" name="PLoS Genet.">
        <title>Complete genome sequence of the complex carbohydrate-degrading marine bacterium, Saccharophagus degradans strain 2-40 T.</title>
        <authorList>
            <person name="Weiner R.M."/>
            <person name="Taylor L.E.II."/>
            <person name="Henrissat B."/>
            <person name="Hauser L."/>
            <person name="Land M."/>
            <person name="Coutinho P.M."/>
            <person name="Rancurel C."/>
            <person name="Saunders E.H."/>
            <person name="Longmire A.G."/>
            <person name="Zhang H."/>
            <person name="Bayer E.A."/>
            <person name="Gilbert H.J."/>
            <person name="Larimer F."/>
            <person name="Zhulin I.B."/>
            <person name="Ekborg N.A."/>
            <person name="Lamed R."/>
            <person name="Richardson P.M."/>
            <person name="Borovok I."/>
            <person name="Hutcheson S."/>
        </authorList>
    </citation>
    <scope>NUCLEOTIDE SEQUENCE [LARGE SCALE GENOMIC DNA]</scope>
    <source>
        <strain evidence="2">2-40 / ATCC 43961 / DSM 17024</strain>
    </source>
</reference>
<evidence type="ECO:0000313" key="2">
    <source>
        <dbReference type="Proteomes" id="UP000001947"/>
    </source>
</evidence>
<keyword evidence="2" id="KW-1185">Reference proteome</keyword>
<dbReference type="KEGG" id="sde:Sde_2791"/>
<accession>Q21GY1</accession>
<dbReference type="eggNOG" id="ENOG50344GV">
    <property type="taxonomic scope" value="Bacteria"/>
</dbReference>
<dbReference type="AlphaFoldDB" id="Q21GY1"/>
<organism evidence="1 2">
    <name type="scientific">Saccharophagus degradans (strain 2-40 / ATCC 43961 / DSM 17024)</name>
    <dbReference type="NCBI Taxonomy" id="203122"/>
    <lineage>
        <taxon>Bacteria</taxon>
        <taxon>Pseudomonadati</taxon>
        <taxon>Pseudomonadota</taxon>
        <taxon>Gammaproteobacteria</taxon>
        <taxon>Cellvibrionales</taxon>
        <taxon>Cellvibrionaceae</taxon>
        <taxon>Saccharophagus</taxon>
    </lineage>
</organism>
<dbReference type="RefSeq" id="WP_011469264.1">
    <property type="nucleotide sequence ID" value="NC_007912.1"/>
</dbReference>
<dbReference type="GeneID" id="98614447"/>
<dbReference type="EMBL" id="CP000282">
    <property type="protein sequence ID" value="ABD82048.1"/>
    <property type="molecule type" value="Genomic_DNA"/>
</dbReference>
<protein>
    <submittedName>
        <fullName evidence="1">Uncharacterized protein</fullName>
    </submittedName>
</protein>
<sequence>MGKVAVFESKESFDLLQNTIDYLTCKGKAGRQFTSNEKEFMTELFEALWWGGKFHGFKEAAELANHYVNGDGKILTINAQVYKESVVVKDTMTAMKSYIKNLAAKRSPLSNINTGDKVFLNSS</sequence>
<dbReference type="Proteomes" id="UP000001947">
    <property type="component" value="Chromosome"/>
</dbReference>
<name>Q21GY1_SACD2</name>
<dbReference type="OrthoDB" id="7057465at2"/>
<evidence type="ECO:0000313" key="1">
    <source>
        <dbReference type="EMBL" id="ABD82048.1"/>
    </source>
</evidence>
<proteinExistence type="predicted"/>
<gene>
    <name evidence="1" type="ordered locus">Sde_2791</name>
</gene>
<dbReference type="HOGENOM" id="CLU_2013614_0_0_6"/>